<accession>A0ABY4SFY6</accession>
<evidence type="ECO:0000313" key="4">
    <source>
        <dbReference type="Proteomes" id="UP001056201"/>
    </source>
</evidence>
<dbReference type="Proteomes" id="UP001056201">
    <property type="component" value="Chromosome 2"/>
</dbReference>
<proteinExistence type="predicted"/>
<feature type="domain" description="Acb2/Tad1 hairpin" evidence="2">
    <location>
        <begin position="7"/>
        <end position="53"/>
    </location>
</feature>
<name>A0ABY4SFY6_AQUTE</name>
<reference evidence="3" key="1">
    <citation type="submission" date="2022-05" db="EMBL/GenBank/DDBJ databases">
        <title>An RpoN-dependent PEP-CTERM gene is involved in floc formation of an Aquincola tertiaricarbonis strain.</title>
        <authorList>
            <person name="Qiu D."/>
            <person name="Xia M."/>
        </authorList>
    </citation>
    <scope>NUCLEOTIDE SEQUENCE</scope>
    <source>
        <strain evidence="3">RN12</strain>
    </source>
</reference>
<dbReference type="RefSeq" id="WP_250199253.1">
    <property type="nucleotide sequence ID" value="NZ_CP097636.1"/>
</dbReference>
<dbReference type="EMBL" id="CP097636">
    <property type="protein sequence ID" value="URI11055.1"/>
    <property type="molecule type" value="Genomic_DNA"/>
</dbReference>
<dbReference type="InterPro" id="IPR056098">
    <property type="entry name" value="Acb2/Tad1_hairpin"/>
</dbReference>
<sequence length="93" mass="10424">MKDQHTKIKGYRDLTQREIDLMNAIKAKGLELQTLVADVRQHLHDQREAAVAQEDEIKRIGAAEPGRWASIGSTHFQEGLMALTRAVAQPGTY</sequence>
<keyword evidence="1" id="KW-0547">Nucleotide-binding</keyword>
<protein>
    <recommendedName>
        <fullName evidence="2">Acb2/Tad1 hairpin domain-containing protein</fullName>
    </recommendedName>
</protein>
<evidence type="ECO:0000256" key="1">
    <source>
        <dbReference type="ARBA" id="ARBA00022741"/>
    </source>
</evidence>
<keyword evidence="4" id="KW-1185">Reference proteome</keyword>
<evidence type="ECO:0000259" key="2">
    <source>
        <dbReference type="Pfam" id="PF24729"/>
    </source>
</evidence>
<organism evidence="3 4">
    <name type="scientific">Aquincola tertiaricarbonis</name>
    <dbReference type="NCBI Taxonomy" id="391953"/>
    <lineage>
        <taxon>Bacteria</taxon>
        <taxon>Pseudomonadati</taxon>
        <taxon>Pseudomonadota</taxon>
        <taxon>Betaproteobacteria</taxon>
        <taxon>Burkholderiales</taxon>
        <taxon>Sphaerotilaceae</taxon>
        <taxon>Aquincola</taxon>
    </lineage>
</organism>
<gene>
    <name evidence="3" type="ORF">MW290_18980</name>
</gene>
<evidence type="ECO:0000313" key="3">
    <source>
        <dbReference type="EMBL" id="URI11055.1"/>
    </source>
</evidence>
<dbReference type="Pfam" id="PF24729">
    <property type="entry name" value="Acb2_Tad1_hairpin"/>
    <property type="match status" value="1"/>
</dbReference>